<evidence type="ECO:0000313" key="2">
    <source>
        <dbReference type="EMBL" id="AXJ00223.1"/>
    </source>
</evidence>
<protein>
    <recommendedName>
        <fullName evidence="4">Rod shape-determining protein MreD</fullName>
    </recommendedName>
</protein>
<keyword evidence="1" id="KW-1133">Transmembrane helix</keyword>
<organism evidence="2 3">
    <name type="scientific">Cyclonatronum proteinivorum</name>
    <dbReference type="NCBI Taxonomy" id="1457365"/>
    <lineage>
        <taxon>Bacteria</taxon>
        <taxon>Pseudomonadati</taxon>
        <taxon>Balneolota</taxon>
        <taxon>Balneolia</taxon>
        <taxon>Balneolales</taxon>
        <taxon>Cyclonatronaceae</taxon>
        <taxon>Cyclonatronum</taxon>
    </lineage>
</organism>
<dbReference type="Pfam" id="PF20221">
    <property type="entry name" value="DUF6580"/>
    <property type="match status" value="1"/>
</dbReference>
<evidence type="ECO:0000313" key="3">
    <source>
        <dbReference type="Proteomes" id="UP000254808"/>
    </source>
</evidence>
<name>A0A345UIC1_9BACT</name>
<dbReference type="EMBL" id="CP027806">
    <property type="protein sequence ID" value="AXJ00223.1"/>
    <property type="molecule type" value="Genomic_DNA"/>
</dbReference>
<dbReference type="OrthoDB" id="9806699at2"/>
<keyword evidence="1" id="KW-0472">Membrane</keyword>
<evidence type="ECO:0008006" key="4">
    <source>
        <dbReference type="Google" id="ProtNLM"/>
    </source>
</evidence>
<evidence type="ECO:0000256" key="1">
    <source>
        <dbReference type="SAM" id="Phobius"/>
    </source>
</evidence>
<dbReference type="RefSeq" id="WP_114983512.1">
    <property type="nucleotide sequence ID" value="NZ_CP027806.1"/>
</dbReference>
<sequence>MLKPKFLILSLILILAVISRFLPFPPNVAPVAAMALFGGAYFSDKRIAFLLPLGIMLLSDLLIGIHSTLLFVYASFGIIVGLGILLGKEINPMRVAGASIAGSVIFYLITNFGVWLVSPYYPFTLEGLIASYTLAIPFFHYTLIGDLLFTTAMFGSFELLRRNVPALQTA</sequence>
<feature type="transmembrane region" description="Helical" evidence="1">
    <location>
        <begin position="138"/>
        <end position="160"/>
    </location>
</feature>
<dbReference type="KEGG" id="cprv:CYPRO_0946"/>
<proteinExistence type="predicted"/>
<feature type="transmembrane region" description="Helical" evidence="1">
    <location>
        <begin position="98"/>
        <end position="118"/>
    </location>
</feature>
<feature type="transmembrane region" description="Helical" evidence="1">
    <location>
        <begin position="61"/>
        <end position="86"/>
    </location>
</feature>
<keyword evidence="1" id="KW-0812">Transmembrane</keyword>
<dbReference type="Proteomes" id="UP000254808">
    <property type="component" value="Chromosome"/>
</dbReference>
<gene>
    <name evidence="2" type="ORF">CYPRO_0946</name>
</gene>
<reference evidence="2 3" key="1">
    <citation type="submission" date="2018-03" db="EMBL/GenBank/DDBJ databases">
        <title>Phenotypic and genomic properties of Cyclonatronum proteinivorum gen. nov., sp. nov., a haloalkaliphilic bacteroidete from soda lakes possessing Na+-translocating rhodopsin.</title>
        <authorList>
            <person name="Toshchakov S.V."/>
            <person name="Korzhenkov A."/>
            <person name="Samarov N.I."/>
            <person name="Kublanov I.V."/>
            <person name="Muntyan M.S."/>
            <person name="Sorokin D.Y."/>
        </authorList>
    </citation>
    <scope>NUCLEOTIDE SEQUENCE [LARGE SCALE GENOMIC DNA]</scope>
    <source>
        <strain evidence="2 3">Omega</strain>
    </source>
</reference>
<keyword evidence="3" id="KW-1185">Reference proteome</keyword>
<dbReference type="AlphaFoldDB" id="A0A345UIC1"/>
<dbReference type="InterPro" id="IPR046487">
    <property type="entry name" value="DUF6580"/>
</dbReference>
<accession>A0A345UIC1</accession>